<dbReference type="GO" id="GO:0016705">
    <property type="term" value="F:oxidoreductase activity, acting on paired donors, with incorporation or reduction of molecular oxygen"/>
    <property type="evidence" value="ECO:0007669"/>
    <property type="project" value="InterPro"/>
</dbReference>
<keyword evidence="8" id="KW-1185">Reference proteome</keyword>
<dbReference type="PANTHER" id="PTHR24305">
    <property type="entry name" value="CYTOCHROME P450"/>
    <property type="match status" value="1"/>
</dbReference>
<evidence type="ECO:0000256" key="4">
    <source>
        <dbReference type="ARBA" id="ARBA00023004"/>
    </source>
</evidence>
<dbReference type="PANTHER" id="PTHR24305:SF166">
    <property type="entry name" value="CYTOCHROME P450 12A4, MITOCHONDRIAL-RELATED"/>
    <property type="match status" value="1"/>
</dbReference>
<evidence type="ECO:0000256" key="2">
    <source>
        <dbReference type="ARBA" id="ARBA00010617"/>
    </source>
</evidence>
<dbReference type="PROSITE" id="PS00086">
    <property type="entry name" value="CYTOCHROME_P450"/>
    <property type="match status" value="1"/>
</dbReference>
<name>A0A9P6UX32_9FUNG</name>
<keyword evidence="6" id="KW-0560">Oxidoreductase</keyword>
<evidence type="ECO:0000256" key="6">
    <source>
        <dbReference type="RuleBase" id="RU000461"/>
    </source>
</evidence>
<evidence type="ECO:0000313" key="8">
    <source>
        <dbReference type="Proteomes" id="UP000823405"/>
    </source>
</evidence>
<protein>
    <submittedName>
        <fullName evidence="7">Lanosterol 14-alpha-demethylase</fullName>
    </submittedName>
</protein>
<comment type="similarity">
    <text evidence="2 6">Belongs to the cytochrome P450 family.</text>
</comment>
<accession>A0A9P6UX32</accession>
<feature type="binding site" description="axial binding residue" evidence="5">
    <location>
        <position position="304"/>
    </location>
    <ligand>
        <name>heme</name>
        <dbReference type="ChEBI" id="CHEBI:30413"/>
    </ligand>
    <ligandPart>
        <name>Fe</name>
        <dbReference type="ChEBI" id="CHEBI:18248"/>
    </ligandPart>
</feature>
<dbReference type="InterPro" id="IPR017972">
    <property type="entry name" value="Cyt_P450_CS"/>
</dbReference>
<keyword evidence="6" id="KW-0503">Monooxygenase</keyword>
<dbReference type="AlphaFoldDB" id="A0A9P6UX32"/>
<dbReference type="InterPro" id="IPR050121">
    <property type="entry name" value="Cytochrome_P450_monoxygenase"/>
</dbReference>
<dbReference type="OrthoDB" id="1470350at2759"/>
<dbReference type="Proteomes" id="UP000823405">
    <property type="component" value="Unassembled WGS sequence"/>
</dbReference>
<reference evidence="7" key="1">
    <citation type="journal article" date="2020" name="Fungal Divers.">
        <title>Resolving the Mortierellaceae phylogeny through synthesis of multi-gene phylogenetics and phylogenomics.</title>
        <authorList>
            <person name="Vandepol N."/>
            <person name="Liber J."/>
            <person name="Desiro A."/>
            <person name="Na H."/>
            <person name="Kennedy M."/>
            <person name="Barry K."/>
            <person name="Grigoriev I.V."/>
            <person name="Miller A.N."/>
            <person name="O'Donnell K."/>
            <person name="Stajich J.E."/>
            <person name="Bonito G."/>
        </authorList>
    </citation>
    <scope>NUCLEOTIDE SEQUENCE</scope>
    <source>
        <strain evidence="7">NVP60</strain>
    </source>
</reference>
<comment type="caution">
    <text evidence="7">The sequence shown here is derived from an EMBL/GenBank/DDBJ whole genome shotgun (WGS) entry which is preliminary data.</text>
</comment>
<evidence type="ECO:0000313" key="7">
    <source>
        <dbReference type="EMBL" id="KAG0323537.1"/>
    </source>
</evidence>
<dbReference type="InterPro" id="IPR001128">
    <property type="entry name" value="Cyt_P450"/>
</dbReference>
<dbReference type="PRINTS" id="PR00385">
    <property type="entry name" value="P450"/>
</dbReference>
<dbReference type="GO" id="GO:0020037">
    <property type="term" value="F:heme binding"/>
    <property type="evidence" value="ECO:0007669"/>
    <property type="project" value="InterPro"/>
</dbReference>
<evidence type="ECO:0000256" key="5">
    <source>
        <dbReference type="PIRSR" id="PIRSR602401-1"/>
    </source>
</evidence>
<dbReference type="SUPFAM" id="SSF48264">
    <property type="entry name" value="Cytochrome P450"/>
    <property type="match status" value="1"/>
</dbReference>
<evidence type="ECO:0000256" key="3">
    <source>
        <dbReference type="ARBA" id="ARBA00022723"/>
    </source>
</evidence>
<dbReference type="InterPro" id="IPR036396">
    <property type="entry name" value="Cyt_P450_sf"/>
</dbReference>
<keyword evidence="3 5" id="KW-0479">Metal-binding</keyword>
<dbReference type="Pfam" id="PF00067">
    <property type="entry name" value="p450"/>
    <property type="match status" value="1"/>
</dbReference>
<comment type="cofactor">
    <cofactor evidence="1 5">
        <name>heme</name>
        <dbReference type="ChEBI" id="CHEBI:30413"/>
    </cofactor>
</comment>
<keyword evidence="5 6" id="KW-0349">Heme</keyword>
<sequence length="368" mass="42018">MLIPAFTKKSLISFIPQISRKAILLRERLQKKTNGEPIEIQNDFRCFSVDVGCLLVFGIDLKSLENNDNHILHTFHNVVNRMNQRLRSILPYWRVVKMPADRKFDESIEELKQMVIHIARDVQGKMRRNENVGEHCILHTMLEVTDSGENALSDDDLFANMMILVLGSEGTTAAMLSWLCLYLSQDDDLQRRLREEVSGFDMETVDYDALNNLPLTEAVIEETFRIRSTVPALVVEALEDTMIDDLFVEKGTRIFTLTRVDGIKNLENDMVFNPGRWLNDDATPIDLKEMRQKQYPFGYGPRTCPGASLSNLEMKIVLAMLVKHFKLEIVDKDAVEEIYTTSAVPQNLRIRLVALPEGHEHAVPVGSC</sequence>
<organism evidence="7 8">
    <name type="scientific">Linnemannia gamsii</name>
    <dbReference type="NCBI Taxonomy" id="64522"/>
    <lineage>
        <taxon>Eukaryota</taxon>
        <taxon>Fungi</taxon>
        <taxon>Fungi incertae sedis</taxon>
        <taxon>Mucoromycota</taxon>
        <taxon>Mortierellomycotina</taxon>
        <taxon>Mortierellomycetes</taxon>
        <taxon>Mortierellales</taxon>
        <taxon>Mortierellaceae</taxon>
        <taxon>Linnemannia</taxon>
    </lineage>
</organism>
<keyword evidence="4 5" id="KW-0408">Iron</keyword>
<dbReference type="PRINTS" id="PR00463">
    <property type="entry name" value="EP450I"/>
</dbReference>
<gene>
    <name evidence="7" type="primary">CYP51</name>
    <name evidence="7" type="ORF">BGZ97_000025</name>
</gene>
<evidence type="ECO:0000256" key="1">
    <source>
        <dbReference type="ARBA" id="ARBA00001971"/>
    </source>
</evidence>
<dbReference type="GO" id="GO:0004497">
    <property type="term" value="F:monooxygenase activity"/>
    <property type="evidence" value="ECO:0007669"/>
    <property type="project" value="UniProtKB-KW"/>
</dbReference>
<dbReference type="EMBL" id="JAAAIN010000001">
    <property type="protein sequence ID" value="KAG0323537.1"/>
    <property type="molecule type" value="Genomic_DNA"/>
</dbReference>
<dbReference type="Gene3D" id="1.10.630.10">
    <property type="entry name" value="Cytochrome P450"/>
    <property type="match status" value="1"/>
</dbReference>
<dbReference type="InterPro" id="IPR002401">
    <property type="entry name" value="Cyt_P450_E_grp-I"/>
</dbReference>
<dbReference type="GO" id="GO:0005506">
    <property type="term" value="F:iron ion binding"/>
    <property type="evidence" value="ECO:0007669"/>
    <property type="project" value="InterPro"/>
</dbReference>
<proteinExistence type="inferred from homology"/>